<dbReference type="RefSeq" id="WP_220227637.1">
    <property type="nucleotide sequence ID" value="NZ_JAICBX010000001.1"/>
</dbReference>
<gene>
    <name evidence="5" type="ORF">K1W69_07350</name>
</gene>
<dbReference type="SMART" id="SM00347">
    <property type="entry name" value="HTH_MARR"/>
    <property type="match status" value="1"/>
</dbReference>
<evidence type="ECO:0000259" key="4">
    <source>
        <dbReference type="PROSITE" id="PS50995"/>
    </source>
</evidence>
<reference evidence="5" key="1">
    <citation type="submission" date="2021-08" db="EMBL/GenBank/DDBJ databases">
        <title>Hoeflea bacterium WL0058 sp. nov., isolated from the sediment.</title>
        <authorList>
            <person name="Wang L."/>
            <person name="Zhang D."/>
        </authorList>
    </citation>
    <scope>NUCLEOTIDE SEQUENCE</scope>
    <source>
        <strain evidence="5">WL0058</strain>
    </source>
</reference>
<dbReference type="PROSITE" id="PS01117">
    <property type="entry name" value="HTH_MARR_1"/>
    <property type="match status" value="1"/>
</dbReference>
<dbReference type="PANTHER" id="PTHR33164">
    <property type="entry name" value="TRANSCRIPTIONAL REGULATOR, MARR FAMILY"/>
    <property type="match status" value="1"/>
</dbReference>
<dbReference type="PRINTS" id="PR00598">
    <property type="entry name" value="HTHMARR"/>
</dbReference>
<dbReference type="PANTHER" id="PTHR33164:SF43">
    <property type="entry name" value="HTH-TYPE TRANSCRIPTIONAL REPRESSOR YETL"/>
    <property type="match status" value="1"/>
</dbReference>
<evidence type="ECO:0000256" key="3">
    <source>
        <dbReference type="ARBA" id="ARBA00023163"/>
    </source>
</evidence>
<dbReference type="GO" id="GO:0003700">
    <property type="term" value="F:DNA-binding transcription factor activity"/>
    <property type="evidence" value="ECO:0007669"/>
    <property type="project" value="InterPro"/>
</dbReference>
<dbReference type="Gene3D" id="1.10.10.10">
    <property type="entry name" value="Winged helix-like DNA-binding domain superfamily/Winged helix DNA-binding domain"/>
    <property type="match status" value="1"/>
</dbReference>
<dbReference type="InterPro" id="IPR023187">
    <property type="entry name" value="Tscrpt_reg_MarR-type_CS"/>
</dbReference>
<keyword evidence="3" id="KW-0804">Transcription</keyword>
<keyword evidence="6" id="KW-1185">Reference proteome</keyword>
<keyword evidence="2" id="KW-0238">DNA-binding</keyword>
<evidence type="ECO:0000313" key="5">
    <source>
        <dbReference type="EMBL" id="MBW8637000.1"/>
    </source>
</evidence>
<proteinExistence type="predicted"/>
<dbReference type="Proteomes" id="UP001196509">
    <property type="component" value="Unassembled WGS sequence"/>
</dbReference>
<feature type="domain" description="HTH marR-type" evidence="4">
    <location>
        <begin position="15"/>
        <end position="147"/>
    </location>
</feature>
<sequence length="150" mass="16674">MQAETDISTDRPFTGDYLLYLLAQASAAASNSFHADLAALGVSVPKWRILASLHPIGQMTIGQLAKECLQKQPTLTRIVDRLEQDGLVRRSHSLSDRREVRVSLTDKGRQLTASLVARARHHEAAILDNYSADEVEALKETLRELIRRAS</sequence>
<accession>A0AAE2ZM38</accession>
<keyword evidence="1" id="KW-0805">Transcription regulation</keyword>
<dbReference type="SUPFAM" id="SSF46785">
    <property type="entry name" value="Winged helix' DNA-binding domain"/>
    <property type="match status" value="1"/>
</dbReference>
<dbReference type="EMBL" id="JAICBX010000001">
    <property type="protein sequence ID" value="MBW8637000.1"/>
    <property type="molecule type" value="Genomic_DNA"/>
</dbReference>
<protein>
    <submittedName>
        <fullName evidence="5">MarR family transcriptional regulator</fullName>
    </submittedName>
</protein>
<evidence type="ECO:0000256" key="2">
    <source>
        <dbReference type="ARBA" id="ARBA00023125"/>
    </source>
</evidence>
<evidence type="ECO:0000313" key="6">
    <source>
        <dbReference type="Proteomes" id="UP001196509"/>
    </source>
</evidence>
<comment type="caution">
    <text evidence="5">The sequence shown here is derived from an EMBL/GenBank/DDBJ whole genome shotgun (WGS) entry which is preliminary data.</text>
</comment>
<name>A0AAE2ZM38_9HYPH</name>
<dbReference type="PROSITE" id="PS50995">
    <property type="entry name" value="HTH_MARR_2"/>
    <property type="match status" value="1"/>
</dbReference>
<dbReference type="InterPro" id="IPR036390">
    <property type="entry name" value="WH_DNA-bd_sf"/>
</dbReference>
<dbReference type="GO" id="GO:0006950">
    <property type="term" value="P:response to stress"/>
    <property type="evidence" value="ECO:0007669"/>
    <property type="project" value="TreeGrafter"/>
</dbReference>
<dbReference type="GO" id="GO:0003677">
    <property type="term" value="F:DNA binding"/>
    <property type="evidence" value="ECO:0007669"/>
    <property type="project" value="UniProtKB-KW"/>
</dbReference>
<evidence type="ECO:0000256" key="1">
    <source>
        <dbReference type="ARBA" id="ARBA00023015"/>
    </source>
</evidence>
<organism evidence="5 6">
    <name type="scientific">Flavimaribacter sediminis</name>
    <dbReference type="NCBI Taxonomy" id="2865987"/>
    <lineage>
        <taxon>Bacteria</taxon>
        <taxon>Pseudomonadati</taxon>
        <taxon>Pseudomonadota</taxon>
        <taxon>Alphaproteobacteria</taxon>
        <taxon>Hyphomicrobiales</taxon>
        <taxon>Rhizobiaceae</taxon>
        <taxon>Flavimaribacter</taxon>
    </lineage>
</organism>
<dbReference type="Pfam" id="PF01047">
    <property type="entry name" value="MarR"/>
    <property type="match status" value="1"/>
</dbReference>
<dbReference type="InterPro" id="IPR039422">
    <property type="entry name" value="MarR/SlyA-like"/>
</dbReference>
<dbReference type="AlphaFoldDB" id="A0AAE2ZM38"/>
<dbReference type="InterPro" id="IPR036388">
    <property type="entry name" value="WH-like_DNA-bd_sf"/>
</dbReference>
<dbReference type="InterPro" id="IPR000835">
    <property type="entry name" value="HTH_MarR-typ"/>
</dbReference>